<dbReference type="EMBL" id="CM056820">
    <property type="protein sequence ID" value="KAJ8616239.1"/>
    <property type="molecule type" value="Genomic_DNA"/>
</dbReference>
<reference evidence="1 2" key="1">
    <citation type="journal article" date="2022" name="Hortic Res">
        <title>A haplotype resolved chromosomal level avocado genome allows analysis of novel avocado genes.</title>
        <authorList>
            <person name="Nath O."/>
            <person name="Fletcher S.J."/>
            <person name="Hayward A."/>
            <person name="Shaw L.M."/>
            <person name="Masouleh A.K."/>
            <person name="Furtado A."/>
            <person name="Henry R.J."/>
            <person name="Mitter N."/>
        </authorList>
    </citation>
    <scope>NUCLEOTIDE SEQUENCE [LARGE SCALE GENOMIC DNA]</scope>
    <source>
        <strain evidence="2">cv. Hass</strain>
    </source>
</reference>
<name>A0ACC2K545_PERAE</name>
<gene>
    <name evidence="1" type="ORF">MRB53_035611</name>
</gene>
<keyword evidence="2" id="KW-1185">Reference proteome</keyword>
<evidence type="ECO:0000313" key="1">
    <source>
        <dbReference type="EMBL" id="KAJ8616239.1"/>
    </source>
</evidence>
<proteinExistence type="predicted"/>
<comment type="caution">
    <text evidence="1">The sequence shown here is derived from an EMBL/GenBank/DDBJ whole genome shotgun (WGS) entry which is preliminary data.</text>
</comment>
<accession>A0ACC2K545</accession>
<organism evidence="1 2">
    <name type="scientific">Persea americana</name>
    <name type="common">Avocado</name>
    <dbReference type="NCBI Taxonomy" id="3435"/>
    <lineage>
        <taxon>Eukaryota</taxon>
        <taxon>Viridiplantae</taxon>
        <taxon>Streptophyta</taxon>
        <taxon>Embryophyta</taxon>
        <taxon>Tracheophyta</taxon>
        <taxon>Spermatophyta</taxon>
        <taxon>Magnoliopsida</taxon>
        <taxon>Magnoliidae</taxon>
        <taxon>Laurales</taxon>
        <taxon>Lauraceae</taxon>
        <taxon>Persea</taxon>
    </lineage>
</organism>
<evidence type="ECO:0000313" key="2">
    <source>
        <dbReference type="Proteomes" id="UP001234297"/>
    </source>
</evidence>
<dbReference type="Proteomes" id="UP001234297">
    <property type="component" value="Chromosome 12"/>
</dbReference>
<protein>
    <submittedName>
        <fullName evidence="1">Uncharacterized protein</fullName>
    </submittedName>
</protein>
<sequence>MIEELYDEETGGDERKSIILEEWIESYLKGFESLRELTFSTLPVLGMGVVTVSSSASRTPVGLGSRFSAHISPLRRPSFLAFKTDKSKDSTLVSPHESIPLPIDAPKDKKKSLRRPKTKSTERLKAVSTNGTSPCTADLDYNEAAAKLENIYKRSPTNVSVAEDSNHLVQKRRRMCKRIVEGDEKKEKEMVNVVRNHRRKTKRLTLEKRIALRKKNVDKEEPMGSLSRRKDGEASYNIDRLVNGYSIATDLVSLDWKKMKIPPVLSSSEHSLLFKLMQPMKALLQVKEALNEDLGREPSDAELADATNMSVLQLRRNIEVGHAARNKLIKHNLRLVLFVINKYYQDIASAASRGLGSGNSDKLGFASLTVWNMKAWKAMTVLPLGKDPPAITSLCFNHNGKILAASAVDGMIHMFDMSAGLQITGWPAHDSAVNSVLFGPDETSIFSLGSDGKIFEWSLQNQGQVLWSRDCSRFFSPGSTLDYRHEMALDSYGRRLLVTSSSVRSPIYQVQGHMSALRTLPHSAAITTVDWHPSLPIFLTGSADHSVRVTSLS</sequence>